<organism evidence="3">
    <name type="scientific">Selaginella moellendorffii</name>
    <name type="common">Spikemoss</name>
    <dbReference type="NCBI Taxonomy" id="88036"/>
    <lineage>
        <taxon>Eukaryota</taxon>
        <taxon>Viridiplantae</taxon>
        <taxon>Streptophyta</taxon>
        <taxon>Embryophyta</taxon>
        <taxon>Tracheophyta</taxon>
        <taxon>Lycopodiopsida</taxon>
        <taxon>Selaginellales</taxon>
        <taxon>Selaginellaceae</taxon>
        <taxon>Selaginella</taxon>
    </lineage>
</organism>
<protein>
    <submittedName>
        <fullName evidence="2">Uncharacterized protein</fullName>
    </submittedName>
</protein>
<evidence type="ECO:0000313" key="3">
    <source>
        <dbReference type="Proteomes" id="UP000001514"/>
    </source>
</evidence>
<sequence>MVFIFFMLHQIEGLNRVLDVSLCKFKNYTKGYKCRDGVVPNPMRQQLFQCLKLLLLPKREDFHYYKSVVRASSDSTDSGSLGQGSQVQRKLFKMSSEISTTRQDDSTNKFYFKGFLLSYYRVKESSTSSKMDIQGQEPNYPVGSSRSTVI</sequence>
<dbReference type="Proteomes" id="UP000001514">
    <property type="component" value="Unassembled WGS sequence"/>
</dbReference>
<keyword evidence="3" id="KW-1185">Reference proteome</keyword>
<dbReference type="Gramene" id="EFJ17762">
    <property type="protein sequence ID" value="EFJ17762"/>
    <property type="gene ID" value="SELMODRAFT_420680"/>
</dbReference>
<accession>D8SCS4</accession>
<evidence type="ECO:0000313" key="2">
    <source>
        <dbReference type="EMBL" id="EFJ17762.1"/>
    </source>
</evidence>
<dbReference type="KEGG" id="smo:SELMODRAFT_420680"/>
<feature type="region of interest" description="Disordered" evidence="1">
    <location>
        <begin position="128"/>
        <end position="150"/>
    </location>
</feature>
<dbReference type="AlphaFoldDB" id="D8SCS4"/>
<proteinExistence type="predicted"/>
<evidence type="ECO:0000256" key="1">
    <source>
        <dbReference type="SAM" id="MobiDB-lite"/>
    </source>
</evidence>
<gene>
    <name evidence="2" type="ORF">SELMODRAFT_420680</name>
</gene>
<dbReference type="EMBL" id="GL377612">
    <property type="protein sequence ID" value="EFJ17762.1"/>
    <property type="molecule type" value="Genomic_DNA"/>
</dbReference>
<dbReference type="HOGENOM" id="CLU_1743676_0_0_1"/>
<reference evidence="2 3" key="1">
    <citation type="journal article" date="2011" name="Science">
        <title>The Selaginella genome identifies genetic changes associated with the evolution of vascular plants.</title>
        <authorList>
            <person name="Banks J.A."/>
            <person name="Nishiyama T."/>
            <person name="Hasebe M."/>
            <person name="Bowman J.L."/>
            <person name="Gribskov M."/>
            <person name="dePamphilis C."/>
            <person name="Albert V.A."/>
            <person name="Aono N."/>
            <person name="Aoyama T."/>
            <person name="Ambrose B.A."/>
            <person name="Ashton N.W."/>
            <person name="Axtell M.J."/>
            <person name="Barker E."/>
            <person name="Barker M.S."/>
            <person name="Bennetzen J.L."/>
            <person name="Bonawitz N.D."/>
            <person name="Chapple C."/>
            <person name="Cheng C."/>
            <person name="Correa L.G."/>
            <person name="Dacre M."/>
            <person name="DeBarry J."/>
            <person name="Dreyer I."/>
            <person name="Elias M."/>
            <person name="Engstrom E.M."/>
            <person name="Estelle M."/>
            <person name="Feng L."/>
            <person name="Finet C."/>
            <person name="Floyd S.K."/>
            <person name="Frommer W.B."/>
            <person name="Fujita T."/>
            <person name="Gramzow L."/>
            <person name="Gutensohn M."/>
            <person name="Harholt J."/>
            <person name="Hattori M."/>
            <person name="Heyl A."/>
            <person name="Hirai T."/>
            <person name="Hiwatashi Y."/>
            <person name="Ishikawa M."/>
            <person name="Iwata M."/>
            <person name="Karol K.G."/>
            <person name="Koehler B."/>
            <person name="Kolukisaoglu U."/>
            <person name="Kubo M."/>
            <person name="Kurata T."/>
            <person name="Lalonde S."/>
            <person name="Li K."/>
            <person name="Li Y."/>
            <person name="Litt A."/>
            <person name="Lyons E."/>
            <person name="Manning G."/>
            <person name="Maruyama T."/>
            <person name="Michael T.P."/>
            <person name="Mikami K."/>
            <person name="Miyazaki S."/>
            <person name="Morinaga S."/>
            <person name="Murata T."/>
            <person name="Mueller-Roeber B."/>
            <person name="Nelson D.R."/>
            <person name="Obara M."/>
            <person name="Oguri Y."/>
            <person name="Olmstead R.G."/>
            <person name="Onodera N."/>
            <person name="Petersen B.L."/>
            <person name="Pils B."/>
            <person name="Prigge M."/>
            <person name="Rensing S.A."/>
            <person name="Riano-Pachon D.M."/>
            <person name="Roberts A.W."/>
            <person name="Sato Y."/>
            <person name="Scheller H.V."/>
            <person name="Schulz B."/>
            <person name="Schulz C."/>
            <person name="Shakirov E.V."/>
            <person name="Shibagaki N."/>
            <person name="Shinohara N."/>
            <person name="Shippen D.E."/>
            <person name="Soerensen I."/>
            <person name="Sotooka R."/>
            <person name="Sugimoto N."/>
            <person name="Sugita M."/>
            <person name="Sumikawa N."/>
            <person name="Tanurdzic M."/>
            <person name="Theissen G."/>
            <person name="Ulvskov P."/>
            <person name="Wakazuki S."/>
            <person name="Weng J.K."/>
            <person name="Willats W.W."/>
            <person name="Wipf D."/>
            <person name="Wolf P.G."/>
            <person name="Yang L."/>
            <person name="Zimmer A.D."/>
            <person name="Zhu Q."/>
            <person name="Mitros T."/>
            <person name="Hellsten U."/>
            <person name="Loque D."/>
            <person name="Otillar R."/>
            <person name="Salamov A."/>
            <person name="Schmutz J."/>
            <person name="Shapiro H."/>
            <person name="Lindquist E."/>
            <person name="Lucas S."/>
            <person name="Rokhsar D."/>
            <person name="Grigoriev I.V."/>
        </authorList>
    </citation>
    <scope>NUCLEOTIDE SEQUENCE [LARGE SCALE GENOMIC DNA]</scope>
</reference>
<name>D8SCS4_SELML</name>
<dbReference type="InParanoid" id="D8SCS4"/>